<feature type="chain" id="PRO_5045675082" evidence="6">
    <location>
        <begin position="25"/>
        <end position="591"/>
    </location>
</feature>
<evidence type="ECO:0000259" key="7">
    <source>
        <dbReference type="Pfam" id="PF07980"/>
    </source>
</evidence>
<keyword evidence="10" id="KW-1185">Reference proteome</keyword>
<dbReference type="Proteomes" id="UP000600600">
    <property type="component" value="Unassembled WGS sequence"/>
</dbReference>
<dbReference type="PROSITE" id="PS51257">
    <property type="entry name" value="PROKAR_LIPOPROTEIN"/>
    <property type="match status" value="1"/>
</dbReference>
<dbReference type="InterPro" id="IPR012944">
    <property type="entry name" value="SusD_RagB_dom"/>
</dbReference>
<evidence type="ECO:0000256" key="2">
    <source>
        <dbReference type="ARBA" id="ARBA00006275"/>
    </source>
</evidence>
<dbReference type="EMBL" id="JACOOE010000001">
    <property type="protein sequence ID" value="MBC5603467.1"/>
    <property type="molecule type" value="Genomic_DNA"/>
</dbReference>
<proteinExistence type="inferred from homology"/>
<evidence type="ECO:0000256" key="6">
    <source>
        <dbReference type="SAM" id="SignalP"/>
    </source>
</evidence>
<dbReference type="RefSeq" id="WP_186966244.1">
    <property type="nucleotide sequence ID" value="NZ_JACOOE010000001.1"/>
</dbReference>
<evidence type="ECO:0000313" key="10">
    <source>
        <dbReference type="Proteomes" id="UP000600600"/>
    </source>
</evidence>
<feature type="domain" description="SusD-like N-terminal" evidence="8">
    <location>
        <begin position="27"/>
        <end position="217"/>
    </location>
</feature>
<dbReference type="Pfam" id="PF07980">
    <property type="entry name" value="SusD_RagB"/>
    <property type="match status" value="1"/>
</dbReference>
<protein>
    <submittedName>
        <fullName evidence="9">RagB/SusD family nutrient uptake outer membrane protein</fullName>
    </submittedName>
</protein>
<evidence type="ECO:0000256" key="3">
    <source>
        <dbReference type="ARBA" id="ARBA00022729"/>
    </source>
</evidence>
<name>A0ABR7C6P1_9BACE</name>
<organism evidence="9 10">
    <name type="scientific">Bacteroides difficilis</name>
    <dbReference type="NCBI Taxonomy" id="2763021"/>
    <lineage>
        <taxon>Bacteria</taxon>
        <taxon>Pseudomonadati</taxon>
        <taxon>Bacteroidota</taxon>
        <taxon>Bacteroidia</taxon>
        <taxon>Bacteroidales</taxon>
        <taxon>Bacteroidaceae</taxon>
        <taxon>Bacteroides</taxon>
    </lineage>
</organism>
<evidence type="ECO:0000256" key="4">
    <source>
        <dbReference type="ARBA" id="ARBA00023136"/>
    </source>
</evidence>
<keyword evidence="3 6" id="KW-0732">Signal</keyword>
<sequence>MKNKRIIITTVMTGLLAGFLSSCMDNFLDKPAHNMTPSVSLNDPIKLSSSVYSAILTLGEGQGDAFSTMGEIASDNALRGSILSDAGGITHNRLYNQFQNFYGITPSSTNYINDIWTASYKGIDRTNINIRALESYFDEFMSKYKNGLIAENRVVRAFFYMMLVNTFGEVVILPEEGDITPAEYARLTNDKSVTQLYDYIVEDLRQAVKYIPTKQEWTELYTTDWQGRAHLGTAQGLLAKALLYQAANEIYFNHDQEKADKCYEEIVEIVKAMEEDYPLHNNFEEIFRRAGNYCSESLFEIGTESTSTGDTRFAGWRPSQPRSYNGYGRVAPTLNLINQYETDGSTGEIIDTRYFGTVLFGVTNPLSGMKHPENSSPFRKINGDQINGVAFNNKNLLAAGWPNRYSRKAAQEKPVGTGDTPQTNLGGCNLKLLRMGEVLLIGAEAAYYAGEEGLAVKWLNLVRHRANLKDSPSTSGTALLEQIWKDKRLEIALEWSNRYYELVRIDKLYAGYMMAAMDAKVNDEFNGIEQHLDNINGWGAINKPNFPITKENFRTMIPLCNKLELPRNYTMPIPTTVLSDMLNVKQTQYYR</sequence>
<evidence type="ECO:0000313" key="9">
    <source>
        <dbReference type="EMBL" id="MBC5603467.1"/>
    </source>
</evidence>
<feature type="domain" description="RagB/SusD" evidence="7">
    <location>
        <begin position="313"/>
        <end position="590"/>
    </location>
</feature>
<keyword evidence="5" id="KW-0998">Cell outer membrane</keyword>
<comment type="similarity">
    <text evidence="2">Belongs to the SusD family.</text>
</comment>
<dbReference type="Gene3D" id="1.25.40.390">
    <property type="match status" value="1"/>
</dbReference>
<evidence type="ECO:0000256" key="1">
    <source>
        <dbReference type="ARBA" id="ARBA00004442"/>
    </source>
</evidence>
<evidence type="ECO:0000256" key="5">
    <source>
        <dbReference type="ARBA" id="ARBA00023237"/>
    </source>
</evidence>
<evidence type="ECO:0000259" key="8">
    <source>
        <dbReference type="Pfam" id="PF14322"/>
    </source>
</evidence>
<gene>
    <name evidence="9" type="ORF">H8S67_02095</name>
</gene>
<comment type="subcellular location">
    <subcellularLocation>
        <location evidence="1">Cell outer membrane</location>
    </subcellularLocation>
</comment>
<reference evidence="9 10" key="1">
    <citation type="submission" date="2020-08" db="EMBL/GenBank/DDBJ databases">
        <title>Genome public.</title>
        <authorList>
            <person name="Liu C."/>
            <person name="Sun Q."/>
        </authorList>
    </citation>
    <scope>NUCLEOTIDE SEQUENCE [LARGE SCALE GENOMIC DNA]</scope>
    <source>
        <strain evidence="9 10">M27</strain>
    </source>
</reference>
<accession>A0ABR7C6P1</accession>
<dbReference type="InterPro" id="IPR033985">
    <property type="entry name" value="SusD-like_N"/>
</dbReference>
<dbReference type="InterPro" id="IPR011990">
    <property type="entry name" value="TPR-like_helical_dom_sf"/>
</dbReference>
<dbReference type="Pfam" id="PF14322">
    <property type="entry name" value="SusD-like_3"/>
    <property type="match status" value="1"/>
</dbReference>
<dbReference type="SUPFAM" id="SSF48452">
    <property type="entry name" value="TPR-like"/>
    <property type="match status" value="1"/>
</dbReference>
<comment type="caution">
    <text evidence="9">The sequence shown here is derived from an EMBL/GenBank/DDBJ whole genome shotgun (WGS) entry which is preliminary data.</text>
</comment>
<keyword evidence="4" id="KW-0472">Membrane</keyword>
<feature type="signal peptide" evidence="6">
    <location>
        <begin position="1"/>
        <end position="24"/>
    </location>
</feature>